<dbReference type="STRING" id="1121881.SAMN02745225_01121"/>
<dbReference type="AlphaFoldDB" id="A0A1M4UWL7"/>
<feature type="compositionally biased region" description="Low complexity" evidence="1">
    <location>
        <begin position="54"/>
        <end position="70"/>
    </location>
</feature>
<feature type="transmembrane region" description="Helical" evidence="2">
    <location>
        <begin position="107"/>
        <end position="126"/>
    </location>
</feature>
<evidence type="ECO:0000256" key="1">
    <source>
        <dbReference type="SAM" id="MobiDB-lite"/>
    </source>
</evidence>
<keyword evidence="2" id="KW-0812">Transmembrane</keyword>
<evidence type="ECO:0000256" key="2">
    <source>
        <dbReference type="SAM" id="Phobius"/>
    </source>
</evidence>
<keyword evidence="4" id="KW-1185">Reference proteome</keyword>
<organism evidence="3 4">
    <name type="scientific">Ferrithrix thermotolerans DSM 19514</name>
    <dbReference type="NCBI Taxonomy" id="1121881"/>
    <lineage>
        <taxon>Bacteria</taxon>
        <taxon>Bacillati</taxon>
        <taxon>Actinomycetota</taxon>
        <taxon>Acidimicrobiia</taxon>
        <taxon>Acidimicrobiales</taxon>
        <taxon>Acidimicrobiaceae</taxon>
        <taxon>Ferrithrix</taxon>
    </lineage>
</organism>
<evidence type="ECO:0000313" key="4">
    <source>
        <dbReference type="Proteomes" id="UP000184295"/>
    </source>
</evidence>
<dbReference type="EMBL" id="FQUL01000012">
    <property type="protein sequence ID" value="SHE61013.1"/>
    <property type="molecule type" value="Genomic_DNA"/>
</dbReference>
<feature type="transmembrane region" description="Helical" evidence="2">
    <location>
        <begin position="132"/>
        <end position="157"/>
    </location>
</feature>
<dbReference type="Proteomes" id="UP000184295">
    <property type="component" value="Unassembled WGS sequence"/>
</dbReference>
<evidence type="ECO:0000313" key="3">
    <source>
        <dbReference type="EMBL" id="SHE61013.1"/>
    </source>
</evidence>
<protein>
    <submittedName>
        <fullName evidence="3">Uncharacterized protein</fullName>
    </submittedName>
</protein>
<sequence>MMTDANEGVENVHEFPHGDSAAASDDSLRLGSSTEMQVLPGLDHVDEQRESESKSLGGISANSSSRSDGSSVDRHEHPLESLGGVGGTTKHGLKNIRKAIAKHQVPSAFLAILALFIVDSLTQVSRSSLAKAVFGVGSFLELALIVFLLAKLVMYLARRLTSKATKVTKAQIGLARRRRHPSPEYLQARDLQQRYPAAWDEYGTEVNAAEATLKYFADPKGKRICSGGGVVVYERWIQTP</sequence>
<gene>
    <name evidence="3" type="ORF">SAMN02745225_01121</name>
</gene>
<feature type="region of interest" description="Disordered" evidence="1">
    <location>
        <begin position="1"/>
        <end position="87"/>
    </location>
</feature>
<name>A0A1M4UWL7_9ACTN</name>
<keyword evidence="2" id="KW-0472">Membrane</keyword>
<accession>A0A1M4UWL7</accession>
<reference evidence="4" key="1">
    <citation type="submission" date="2016-11" db="EMBL/GenBank/DDBJ databases">
        <authorList>
            <person name="Varghese N."/>
            <person name="Submissions S."/>
        </authorList>
    </citation>
    <scope>NUCLEOTIDE SEQUENCE [LARGE SCALE GENOMIC DNA]</scope>
    <source>
        <strain evidence="4">DSM 19514</strain>
    </source>
</reference>
<proteinExistence type="predicted"/>
<keyword evidence="2" id="KW-1133">Transmembrane helix</keyword>
<feature type="compositionally biased region" description="Basic and acidic residues" evidence="1">
    <location>
        <begin position="43"/>
        <end position="53"/>
    </location>
</feature>